<organism evidence="1 2">
    <name type="scientific">Laodelphax striatellus</name>
    <name type="common">Small brown planthopper</name>
    <name type="synonym">Delphax striatella</name>
    <dbReference type="NCBI Taxonomy" id="195883"/>
    <lineage>
        <taxon>Eukaryota</taxon>
        <taxon>Metazoa</taxon>
        <taxon>Ecdysozoa</taxon>
        <taxon>Arthropoda</taxon>
        <taxon>Hexapoda</taxon>
        <taxon>Insecta</taxon>
        <taxon>Pterygota</taxon>
        <taxon>Neoptera</taxon>
        <taxon>Paraneoptera</taxon>
        <taxon>Hemiptera</taxon>
        <taxon>Auchenorrhyncha</taxon>
        <taxon>Fulgoroidea</taxon>
        <taxon>Delphacidae</taxon>
        <taxon>Criomorphinae</taxon>
        <taxon>Laodelphax</taxon>
    </lineage>
</organism>
<reference evidence="1 2" key="1">
    <citation type="journal article" date="2017" name="Gigascience">
        <title>Genome sequence of the small brown planthopper, Laodelphax striatellus.</title>
        <authorList>
            <person name="Zhu J."/>
            <person name="Jiang F."/>
            <person name="Wang X."/>
            <person name="Yang P."/>
            <person name="Bao Y."/>
            <person name="Zhao W."/>
            <person name="Wang W."/>
            <person name="Lu H."/>
            <person name="Wang Q."/>
            <person name="Cui N."/>
            <person name="Li J."/>
            <person name="Chen X."/>
            <person name="Luo L."/>
            <person name="Yu J."/>
            <person name="Kang L."/>
            <person name="Cui F."/>
        </authorList>
    </citation>
    <scope>NUCLEOTIDE SEQUENCE [LARGE SCALE GENOMIC DNA]</scope>
    <source>
        <strain evidence="1">Lst14</strain>
    </source>
</reference>
<accession>A0A482WSX4</accession>
<name>A0A482WSX4_LAOST</name>
<dbReference type="AlphaFoldDB" id="A0A482WSX4"/>
<dbReference type="InParanoid" id="A0A482WSX4"/>
<protein>
    <submittedName>
        <fullName evidence="1">Uncharacterized protein</fullName>
    </submittedName>
</protein>
<proteinExistence type="predicted"/>
<gene>
    <name evidence="1" type="ORF">LSTR_LSTR005028</name>
</gene>
<comment type="caution">
    <text evidence="1">The sequence shown here is derived from an EMBL/GenBank/DDBJ whole genome shotgun (WGS) entry which is preliminary data.</text>
</comment>
<keyword evidence="2" id="KW-1185">Reference proteome</keyword>
<sequence>MFIFGAHAPDLPHSSSLLKPAAPLERYYFPNLLSKTRQQVYSDNNKHRDLPRFSPSAVTWPVASCEFTWGEKRLSGANCSNQKNQLAGFQIALKIADLGRTVSVADKNDPKWRFPILQLPYVNVGTKSKFPAALQKQSSTMEGRGCLATNLRRYCVATYARQRASTEPRVSQSSSVSHAVTCLLLSLLLSASLQCRSCFVRLNLFEHVRFTLDITSLNSSFVRSNVVLSVKFTVFSDF</sequence>
<evidence type="ECO:0000313" key="2">
    <source>
        <dbReference type="Proteomes" id="UP000291343"/>
    </source>
</evidence>
<evidence type="ECO:0000313" key="1">
    <source>
        <dbReference type="EMBL" id="RZF36715.1"/>
    </source>
</evidence>
<dbReference type="Proteomes" id="UP000291343">
    <property type="component" value="Unassembled WGS sequence"/>
</dbReference>
<dbReference type="EMBL" id="QKKF02025899">
    <property type="protein sequence ID" value="RZF36715.1"/>
    <property type="molecule type" value="Genomic_DNA"/>
</dbReference>